<dbReference type="GO" id="GO:0004852">
    <property type="term" value="F:uroporphyrinogen-III synthase activity"/>
    <property type="evidence" value="ECO:0007669"/>
    <property type="project" value="InterPro"/>
</dbReference>
<proteinExistence type="predicted"/>
<protein>
    <submittedName>
        <fullName evidence="3">Uroporphyrinogen-III synthase</fullName>
    </submittedName>
</protein>
<comment type="caution">
    <text evidence="3">The sequence shown here is derived from an EMBL/GenBank/DDBJ whole genome shotgun (WGS) entry which is preliminary data.</text>
</comment>
<dbReference type="Pfam" id="PF02602">
    <property type="entry name" value="HEM4"/>
    <property type="match status" value="1"/>
</dbReference>
<dbReference type="InterPro" id="IPR003754">
    <property type="entry name" value="4pyrrol_synth_uPrphyn_synth"/>
</dbReference>
<reference evidence="3 4" key="1">
    <citation type="journal article" date="2014" name="Front. Microbiol.">
        <title>Population and genomic analysis of the genus Halorubrum.</title>
        <authorList>
            <person name="Fullmer M.S."/>
            <person name="Soucy S.M."/>
            <person name="Swithers K.S."/>
            <person name="Makkay A.M."/>
            <person name="Wheeler R."/>
            <person name="Ventosa A."/>
            <person name="Gogarten J.P."/>
            <person name="Papke R.T."/>
        </authorList>
    </citation>
    <scope>NUCLEOTIDE SEQUENCE [LARGE SCALE GENOMIC DNA]</scope>
    <source>
        <strain evidence="3 4">C49</strain>
    </source>
</reference>
<feature type="region of interest" description="Disordered" evidence="1">
    <location>
        <begin position="250"/>
        <end position="270"/>
    </location>
</feature>
<dbReference type="SUPFAM" id="SSF69618">
    <property type="entry name" value="HemD-like"/>
    <property type="match status" value="1"/>
</dbReference>
<dbReference type="PANTHER" id="PTHR40082">
    <property type="entry name" value="BLR5956 PROTEIN"/>
    <property type="match status" value="1"/>
</dbReference>
<evidence type="ECO:0000313" key="4">
    <source>
        <dbReference type="Proteomes" id="UP000222824"/>
    </source>
</evidence>
<dbReference type="GO" id="GO:0006780">
    <property type="term" value="P:uroporphyrinogen III biosynthetic process"/>
    <property type="evidence" value="ECO:0007669"/>
    <property type="project" value="InterPro"/>
</dbReference>
<dbReference type="RefSeq" id="WP_099254519.1">
    <property type="nucleotide sequence ID" value="NZ_NHOA01000030.1"/>
</dbReference>
<dbReference type="InterPro" id="IPR039793">
    <property type="entry name" value="UROS/Hem4"/>
</dbReference>
<keyword evidence="4" id="KW-1185">Reference proteome</keyword>
<gene>
    <name evidence="3" type="ORF">DJ69_04600</name>
</gene>
<dbReference type="Proteomes" id="UP000222824">
    <property type="component" value="Unassembled WGS sequence"/>
</dbReference>
<evidence type="ECO:0000313" key="3">
    <source>
        <dbReference type="EMBL" id="PHQ39808.1"/>
    </source>
</evidence>
<dbReference type="CDD" id="cd06578">
    <property type="entry name" value="HemD"/>
    <property type="match status" value="1"/>
</dbReference>
<feature type="compositionally biased region" description="Basic and acidic residues" evidence="1">
    <location>
        <begin position="255"/>
        <end position="270"/>
    </location>
</feature>
<dbReference type="PANTHER" id="PTHR40082:SF1">
    <property type="entry name" value="BLR5956 PROTEIN"/>
    <property type="match status" value="1"/>
</dbReference>
<dbReference type="EMBL" id="NHOA01000030">
    <property type="protein sequence ID" value="PHQ39808.1"/>
    <property type="molecule type" value="Genomic_DNA"/>
</dbReference>
<feature type="domain" description="Tetrapyrrole biosynthesis uroporphyrinogen III synthase" evidence="2">
    <location>
        <begin position="30"/>
        <end position="243"/>
    </location>
</feature>
<organism evidence="3 4">
    <name type="scientific">Halorubrum persicum</name>
    <dbReference type="NCBI Taxonomy" id="1383844"/>
    <lineage>
        <taxon>Archaea</taxon>
        <taxon>Methanobacteriati</taxon>
        <taxon>Methanobacteriota</taxon>
        <taxon>Stenosarchaea group</taxon>
        <taxon>Halobacteria</taxon>
        <taxon>Halobacteriales</taxon>
        <taxon>Haloferacaceae</taxon>
        <taxon>Halorubrum</taxon>
    </lineage>
</organism>
<sequence>MSDEPDATDASGPPSVAVFRPADERIEDAEALLASLGADPVADPMLAVEPTGATPGEAPCVVLTSKTGVELAAEAGWGPGDATLVAIGPATADAARAAGWTVDLVPDEYTSAGLVAALKGRVDGERVEVARSDHGSDVLLQGLRDAGANVTETVLYRLTRPEVAGESAALAAAGDLDAAAFTSSLTVTHFLDAAAERGVREAAIAGLNDAVVGAIGPPTAETAADHGIDVDVVPDDADFEALARAVVDAAAGSGEGDRAEADDGTAERRR</sequence>
<accession>A0A2G1WLC3</accession>
<dbReference type="InterPro" id="IPR036108">
    <property type="entry name" value="4pyrrol_syn_uPrphyn_synt_sf"/>
</dbReference>
<evidence type="ECO:0000256" key="1">
    <source>
        <dbReference type="SAM" id="MobiDB-lite"/>
    </source>
</evidence>
<dbReference type="NCBIfam" id="NF004587">
    <property type="entry name" value="PRK05928.2-5"/>
    <property type="match status" value="1"/>
</dbReference>
<name>A0A2G1WLC3_9EURY</name>
<dbReference type="AlphaFoldDB" id="A0A2G1WLC3"/>
<dbReference type="Gene3D" id="3.40.50.10090">
    <property type="match status" value="2"/>
</dbReference>
<evidence type="ECO:0000259" key="2">
    <source>
        <dbReference type="Pfam" id="PF02602"/>
    </source>
</evidence>
<dbReference type="OrthoDB" id="15395at2157"/>